<reference evidence="1" key="1">
    <citation type="submission" date="2023-02" db="EMBL/GenBank/DDBJ databases">
        <authorList>
            <person name="Palmer J.M."/>
        </authorList>
    </citation>
    <scope>NUCLEOTIDE SEQUENCE</scope>
    <source>
        <strain evidence="1">FW57</strain>
    </source>
</reference>
<organism evidence="1 2">
    <name type="scientific">Staphylotrichum longicolle</name>
    <dbReference type="NCBI Taxonomy" id="669026"/>
    <lineage>
        <taxon>Eukaryota</taxon>
        <taxon>Fungi</taxon>
        <taxon>Dikarya</taxon>
        <taxon>Ascomycota</taxon>
        <taxon>Pezizomycotina</taxon>
        <taxon>Sordariomycetes</taxon>
        <taxon>Sordariomycetidae</taxon>
        <taxon>Sordariales</taxon>
        <taxon>Chaetomiaceae</taxon>
        <taxon>Staphylotrichum</taxon>
    </lineage>
</organism>
<gene>
    <name evidence="1" type="ORF">NEMBOFW57_007507</name>
</gene>
<protein>
    <submittedName>
        <fullName evidence="1">Uncharacterized protein</fullName>
    </submittedName>
</protein>
<evidence type="ECO:0000313" key="1">
    <source>
        <dbReference type="EMBL" id="KAG7287987.1"/>
    </source>
</evidence>
<dbReference type="EMBL" id="JAHCVI010000003">
    <property type="protein sequence ID" value="KAG7287987.1"/>
    <property type="molecule type" value="Genomic_DNA"/>
</dbReference>
<accession>A0AAD4HXH5</accession>
<proteinExistence type="predicted"/>
<dbReference type="AlphaFoldDB" id="A0AAD4HXH5"/>
<evidence type="ECO:0000313" key="2">
    <source>
        <dbReference type="Proteomes" id="UP001197093"/>
    </source>
</evidence>
<keyword evidence="2" id="KW-1185">Reference proteome</keyword>
<name>A0AAD4HXH5_9PEZI</name>
<sequence>MTRQYYCWKVALTFACGCVETTPTTHLCGPDREGCNNWLTYKKTNKACEDHRRGAGGEGGGRRRGRIRRLPTLLLILLLLPAR</sequence>
<comment type="caution">
    <text evidence="1">The sequence shown here is derived from an EMBL/GenBank/DDBJ whole genome shotgun (WGS) entry which is preliminary data.</text>
</comment>
<dbReference type="Proteomes" id="UP001197093">
    <property type="component" value="Unassembled WGS sequence"/>
</dbReference>